<dbReference type="STRING" id="272562.CA_C2863"/>
<dbReference type="SUPFAM" id="SSF143842">
    <property type="entry name" value="YwmB-like"/>
    <property type="match status" value="1"/>
</dbReference>
<dbReference type="Pfam" id="PF08680">
    <property type="entry name" value="DUF1779"/>
    <property type="match status" value="1"/>
</dbReference>
<evidence type="ECO:0000313" key="1">
    <source>
        <dbReference type="EMBL" id="AAK80806.1"/>
    </source>
</evidence>
<dbReference type="RefSeq" id="WP_010966147.1">
    <property type="nucleotide sequence ID" value="NC_003030.1"/>
</dbReference>
<protein>
    <submittedName>
        <fullName evidence="1">Predicted membrane protein</fullName>
    </submittedName>
</protein>
<dbReference type="InterPro" id="IPR036209">
    <property type="entry name" value="YwmB-like_sf"/>
</dbReference>
<dbReference type="InterPro" id="IPR014794">
    <property type="entry name" value="DUF1779"/>
</dbReference>
<dbReference type="PATRIC" id="fig|272562.8.peg.3047"/>
<dbReference type="AlphaFoldDB" id="Q97F78"/>
<dbReference type="PIR" id="C97252">
    <property type="entry name" value="C97252"/>
</dbReference>
<dbReference type="HOGENOM" id="CLU_096748_0_0_9"/>
<evidence type="ECO:0000313" key="2">
    <source>
        <dbReference type="Proteomes" id="UP000000814"/>
    </source>
</evidence>
<dbReference type="Proteomes" id="UP000000814">
    <property type="component" value="Chromosome"/>
</dbReference>
<dbReference type="KEGG" id="cac:CA_C2863"/>
<organism evidence="1 2">
    <name type="scientific">Clostridium acetobutylicum (strain ATCC 824 / DSM 792 / JCM 1419 / IAM 19013 / LMG 5710 / NBRC 13948 / NRRL B-527 / VKM B-1787 / 2291 / W)</name>
    <dbReference type="NCBI Taxonomy" id="272562"/>
    <lineage>
        <taxon>Bacteria</taxon>
        <taxon>Bacillati</taxon>
        <taxon>Bacillota</taxon>
        <taxon>Clostridia</taxon>
        <taxon>Eubacteriales</taxon>
        <taxon>Clostridiaceae</taxon>
        <taxon>Clostridium</taxon>
    </lineage>
</organism>
<proteinExistence type="predicted"/>
<sequence>MKYNKLIFCFALLMFISLIFICGHSIKAELDQDIFSEILKYSHSNVVQTGVNISFVKSGNYKSISRNIIKNIKGSIGSNLCDKITSDDGLEYCVEFKNSNISGYLEANRLDGNEVKVDVALQEKTSNNDINSLEEAVISNKSNCNRLQCYKYLKAKSKMKNVYNIDEKVKKVLNSIRAENIKTVKLNKNLSTTAYTKKFNYIQDGNRKVDFNYSVCKYETGNFIIVGTPIIPITY</sequence>
<dbReference type="EMBL" id="AE001437">
    <property type="protein sequence ID" value="AAK80806.1"/>
    <property type="molecule type" value="Genomic_DNA"/>
</dbReference>
<gene>
    <name evidence="1" type="ordered locus">CA_C2863</name>
</gene>
<dbReference type="Gene3D" id="3.30.360.40">
    <property type="entry name" value="YwmB-like"/>
    <property type="match status" value="1"/>
</dbReference>
<dbReference type="OrthoDB" id="1934444at2"/>
<keyword evidence="2" id="KW-1185">Reference proteome</keyword>
<name>Q97F78_CLOAB</name>
<reference evidence="1 2" key="1">
    <citation type="journal article" date="2001" name="J. Bacteriol.">
        <title>Genome sequence and comparative analysis of the solvent-producing bacterium Clostridium acetobutylicum.</title>
        <authorList>
            <person name="Nolling J."/>
            <person name="Breton G."/>
            <person name="Omelchenko M.V."/>
            <person name="Makarova K.S."/>
            <person name="Zeng Q."/>
            <person name="Gibson R."/>
            <person name="Lee H.M."/>
            <person name="Dubois J."/>
            <person name="Qiu D."/>
            <person name="Hitti J."/>
            <person name="Wolf Y.I."/>
            <person name="Tatusov R.L."/>
            <person name="Sabathe F."/>
            <person name="Doucette-Stamm L."/>
            <person name="Soucaille P."/>
            <person name="Daly M.J."/>
            <person name="Bennett G.N."/>
            <person name="Koonin E.V."/>
            <person name="Smith D.R."/>
        </authorList>
    </citation>
    <scope>NUCLEOTIDE SEQUENCE [LARGE SCALE GENOMIC DNA]</scope>
    <source>
        <strain evidence="2">ATCC 824 / DSM 792 / JCM 1419 / LMG 5710 / VKM B-1787</strain>
    </source>
</reference>
<dbReference type="GeneID" id="44999351"/>
<accession>Q97F78</accession>